<dbReference type="RefSeq" id="WP_369169402.1">
    <property type="nucleotide sequence ID" value="NZ_CP163439.1"/>
</dbReference>
<dbReference type="PANTHER" id="PTHR23501:SF197">
    <property type="entry name" value="COMD"/>
    <property type="match status" value="1"/>
</dbReference>
<feature type="transmembrane region" description="Helical" evidence="9">
    <location>
        <begin position="319"/>
        <end position="342"/>
    </location>
</feature>
<evidence type="ECO:0000256" key="7">
    <source>
        <dbReference type="ARBA" id="ARBA00023136"/>
    </source>
</evidence>
<feature type="transmembrane region" description="Helical" evidence="9">
    <location>
        <begin position="184"/>
        <end position="203"/>
    </location>
</feature>
<organism evidence="11">
    <name type="scientific">Streptomyces sp. R28</name>
    <dbReference type="NCBI Taxonomy" id="3238628"/>
    <lineage>
        <taxon>Bacteria</taxon>
        <taxon>Bacillati</taxon>
        <taxon>Actinomycetota</taxon>
        <taxon>Actinomycetes</taxon>
        <taxon>Kitasatosporales</taxon>
        <taxon>Streptomycetaceae</taxon>
        <taxon>Streptomyces</taxon>
    </lineage>
</organism>
<evidence type="ECO:0000256" key="5">
    <source>
        <dbReference type="ARBA" id="ARBA00022692"/>
    </source>
</evidence>
<dbReference type="SUPFAM" id="SSF103473">
    <property type="entry name" value="MFS general substrate transporter"/>
    <property type="match status" value="1"/>
</dbReference>
<keyword evidence="7 9" id="KW-0472">Membrane</keyword>
<proteinExistence type="inferred from homology"/>
<feature type="transmembrane region" description="Helical" evidence="9">
    <location>
        <begin position="450"/>
        <end position="469"/>
    </location>
</feature>
<dbReference type="InterPro" id="IPR011701">
    <property type="entry name" value="MFS"/>
</dbReference>
<dbReference type="Pfam" id="PF07690">
    <property type="entry name" value="MFS_1"/>
    <property type="match status" value="1"/>
</dbReference>
<dbReference type="NCBIfam" id="TIGR00711">
    <property type="entry name" value="efflux_EmrB"/>
    <property type="match status" value="1"/>
</dbReference>
<feature type="transmembrane region" description="Helical" evidence="9">
    <location>
        <begin position="354"/>
        <end position="372"/>
    </location>
</feature>
<keyword evidence="4" id="KW-1003">Cell membrane</keyword>
<feature type="transmembrane region" description="Helical" evidence="9">
    <location>
        <begin position="57"/>
        <end position="80"/>
    </location>
</feature>
<dbReference type="AlphaFoldDB" id="A0AB39Q076"/>
<feature type="transmembrane region" description="Helical" evidence="9">
    <location>
        <begin position="384"/>
        <end position="402"/>
    </location>
</feature>
<comment type="subcellular location">
    <subcellularLocation>
        <location evidence="1">Cell membrane</location>
        <topology evidence="1">Multi-pass membrane protein</topology>
    </subcellularLocation>
</comment>
<feature type="transmembrane region" description="Helical" evidence="9">
    <location>
        <begin position="408"/>
        <end position="429"/>
    </location>
</feature>
<dbReference type="GO" id="GO:0022857">
    <property type="term" value="F:transmembrane transporter activity"/>
    <property type="evidence" value="ECO:0007669"/>
    <property type="project" value="InterPro"/>
</dbReference>
<dbReference type="PROSITE" id="PS50850">
    <property type="entry name" value="MFS"/>
    <property type="match status" value="1"/>
</dbReference>
<dbReference type="EMBL" id="CP163439">
    <property type="protein sequence ID" value="XDQ34823.1"/>
    <property type="molecule type" value="Genomic_DNA"/>
</dbReference>
<sequence length="554" mass="55862">MNARTDGTGAGAVRSGPEAAGPEVAGTEVAGTEVAGTEVAGPEVAGPVQEGAPLSRLVVLGLLLGIVLATLDGTIVGTALPTIVGDLGGLDRLPWVLTAYLLTTAVSTPIWGKLGDLYGRKGSYLTSIAVFLVGSALCGLAQDMGQLIAFRAVQGIGAGGLFVGALSLIGTLLTPAEAARSQSLIGVLLPAALLGGPLLGGFLTDQLDWRWVFYVNVPVGAVALAIVGFGVPARGERGEHGGRGEARIDLAGAGLLTGAIVALTLLASWGGTTYAWASPQIIGLGLVSVAALAAFGPVERRAQEAVIPPRLFRDRNFTVAQVLSFVTGAAMLAAASFLPLYMQFVQGMSSTLSGVLLIPLMLGMIGAQLAIGRRVSNGGRSRHYPILGGALATAGALALLTLDVGTPPAAASVLTCVFGVGIGCLMQPAMLITMNSAEPRDMGAASGTQTLLRTIGGSLGVAVLGSVYANRLAATVTDRLGADGKRLTGGELTPALLRGLPDPAQGAFRTGVVDGLHGVALGTAAVCAVAFAVSWLIREVPLRSAPRRTEPPTA</sequence>
<keyword evidence="3" id="KW-0813">Transport</keyword>
<comment type="similarity">
    <text evidence="2">Belongs to the major facilitator superfamily. TCR/Tet family.</text>
</comment>
<dbReference type="PANTHER" id="PTHR23501">
    <property type="entry name" value="MAJOR FACILITATOR SUPERFAMILY"/>
    <property type="match status" value="1"/>
</dbReference>
<dbReference type="InterPro" id="IPR004638">
    <property type="entry name" value="EmrB-like"/>
</dbReference>
<feature type="region of interest" description="Disordered" evidence="8">
    <location>
        <begin position="1"/>
        <end position="26"/>
    </location>
</feature>
<evidence type="ECO:0000256" key="3">
    <source>
        <dbReference type="ARBA" id="ARBA00022448"/>
    </source>
</evidence>
<feature type="transmembrane region" description="Helical" evidence="9">
    <location>
        <begin position="250"/>
        <end position="269"/>
    </location>
</feature>
<feature type="transmembrane region" description="Helical" evidence="9">
    <location>
        <begin position="281"/>
        <end position="298"/>
    </location>
</feature>
<evidence type="ECO:0000256" key="6">
    <source>
        <dbReference type="ARBA" id="ARBA00022989"/>
    </source>
</evidence>
<dbReference type="Gene3D" id="1.20.1250.20">
    <property type="entry name" value="MFS general substrate transporter like domains"/>
    <property type="match status" value="1"/>
</dbReference>
<evidence type="ECO:0000256" key="4">
    <source>
        <dbReference type="ARBA" id="ARBA00022475"/>
    </source>
</evidence>
<evidence type="ECO:0000256" key="9">
    <source>
        <dbReference type="SAM" id="Phobius"/>
    </source>
</evidence>
<evidence type="ECO:0000256" key="1">
    <source>
        <dbReference type="ARBA" id="ARBA00004651"/>
    </source>
</evidence>
<evidence type="ECO:0000259" key="10">
    <source>
        <dbReference type="PROSITE" id="PS50850"/>
    </source>
</evidence>
<feature type="domain" description="Major facilitator superfamily (MFS) profile" evidence="10">
    <location>
        <begin position="58"/>
        <end position="542"/>
    </location>
</feature>
<accession>A0AB39Q076</accession>
<dbReference type="FunFam" id="1.20.1720.10:FF:000004">
    <property type="entry name" value="EmrB/QacA family drug resistance transporter"/>
    <property type="match status" value="1"/>
</dbReference>
<evidence type="ECO:0000256" key="8">
    <source>
        <dbReference type="SAM" id="MobiDB-lite"/>
    </source>
</evidence>
<evidence type="ECO:0000313" key="11">
    <source>
        <dbReference type="EMBL" id="XDQ34823.1"/>
    </source>
</evidence>
<name>A0AB39Q076_9ACTN</name>
<feature type="transmembrane region" description="Helical" evidence="9">
    <location>
        <begin position="92"/>
        <end position="112"/>
    </location>
</feature>
<evidence type="ECO:0000256" key="2">
    <source>
        <dbReference type="ARBA" id="ARBA00007520"/>
    </source>
</evidence>
<reference evidence="11" key="1">
    <citation type="submission" date="2024-07" db="EMBL/GenBank/DDBJ databases">
        <authorList>
            <person name="Yu S.T."/>
        </authorList>
    </citation>
    <scope>NUCLEOTIDE SEQUENCE</scope>
    <source>
        <strain evidence="11">R28</strain>
    </source>
</reference>
<protein>
    <submittedName>
        <fullName evidence="11">DHA2 family efflux MFS transporter permease subunit</fullName>
    </submittedName>
</protein>
<dbReference type="InterPro" id="IPR036259">
    <property type="entry name" value="MFS_trans_sf"/>
</dbReference>
<feature type="transmembrane region" description="Helical" evidence="9">
    <location>
        <begin position="516"/>
        <end position="537"/>
    </location>
</feature>
<dbReference type="Gene3D" id="1.20.1720.10">
    <property type="entry name" value="Multidrug resistance protein D"/>
    <property type="match status" value="1"/>
</dbReference>
<keyword evidence="6 9" id="KW-1133">Transmembrane helix</keyword>
<feature type="transmembrane region" description="Helical" evidence="9">
    <location>
        <begin position="124"/>
        <end position="142"/>
    </location>
</feature>
<feature type="transmembrane region" description="Helical" evidence="9">
    <location>
        <begin position="148"/>
        <end position="172"/>
    </location>
</feature>
<dbReference type="GO" id="GO:0005886">
    <property type="term" value="C:plasma membrane"/>
    <property type="evidence" value="ECO:0007669"/>
    <property type="project" value="UniProtKB-SubCell"/>
</dbReference>
<gene>
    <name evidence="11" type="ORF">AB5J49_16560</name>
</gene>
<keyword evidence="5 9" id="KW-0812">Transmembrane</keyword>
<dbReference type="InterPro" id="IPR020846">
    <property type="entry name" value="MFS_dom"/>
</dbReference>
<feature type="transmembrane region" description="Helical" evidence="9">
    <location>
        <begin position="209"/>
        <end position="229"/>
    </location>
</feature>